<accession>A0A6C0JSV1</accession>
<evidence type="ECO:0000313" key="1">
    <source>
        <dbReference type="EMBL" id="QHU07981.1"/>
    </source>
</evidence>
<organism evidence="1">
    <name type="scientific">viral metagenome</name>
    <dbReference type="NCBI Taxonomy" id="1070528"/>
    <lineage>
        <taxon>unclassified sequences</taxon>
        <taxon>metagenomes</taxon>
        <taxon>organismal metagenomes</taxon>
    </lineage>
</organism>
<sequence>MATSQNVKLLADVETVDVKERLFSIKSKSSLFQCATEHIFVIKYDNENQQCDLHLPNIVVNFTFPKVGDLVKQRLPHFFKIPLENGQKLLAVNIAAIAFVQLETSGVITIFFSCGIPVSISLGTAAVTVFQRIAELHEMLAAK</sequence>
<name>A0A6C0JSV1_9ZZZZ</name>
<dbReference type="EMBL" id="MN740694">
    <property type="protein sequence ID" value="QHU07981.1"/>
    <property type="molecule type" value="Genomic_DNA"/>
</dbReference>
<protein>
    <submittedName>
        <fullName evidence="1">Uncharacterized protein</fullName>
    </submittedName>
</protein>
<proteinExistence type="predicted"/>
<dbReference type="AlphaFoldDB" id="A0A6C0JSV1"/>
<reference evidence="1" key="1">
    <citation type="journal article" date="2020" name="Nature">
        <title>Giant virus diversity and host interactions through global metagenomics.</title>
        <authorList>
            <person name="Schulz F."/>
            <person name="Roux S."/>
            <person name="Paez-Espino D."/>
            <person name="Jungbluth S."/>
            <person name="Walsh D.A."/>
            <person name="Denef V.J."/>
            <person name="McMahon K.D."/>
            <person name="Konstantinidis K.T."/>
            <person name="Eloe-Fadrosh E.A."/>
            <person name="Kyrpides N.C."/>
            <person name="Woyke T."/>
        </authorList>
    </citation>
    <scope>NUCLEOTIDE SEQUENCE</scope>
    <source>
        <strain evidence="1">GVMAG-S-1062768-28</strain>
    </source>
</reference>